<dbReference type="PROSITE" id="PS50943">
    <property type="entry name" value="HTH_CROC1"/>
    <property type="match status" value="1"/>
</dbReference>
<evidence type="ECO:0000259" key="1">
    <source>
        <dbReference type="PROSITE" id="PS50943"/>
    </source>
</evidence>
<reference evidence="2 3" key="1">
    <citation type="journal article" date="2019" name="Int. J. Syst. Evol. Microbiol.">
        <title>The Global Catalogue of Microorganisms (GCM) 10K type strain sequencing project: providing services to taxonomists for standard genome sequencing and annotation.</title>
        <authorList>
            <consortium name="The Broad Institute Genomics Platform"/>
            <consortium name="The Broad Institute Genome Sequencing Center for Infectious Disease"/>
            <person name="Wu L."/>
            <person name="Ma J."/>
        </authorList>
    </citation>
    <scope>NUCLEOTIDE SEQUENCE [LARGE SCALE GENOMIC DNA]</scope>
    <source>
        <strain evidence="2 3">JCM 3325</strain>
    </source>
</reference>
<dbReference type="RefSeq" id="WP_344593005.1">
    <property type="nucleotide sequence ID" value="NZ_BAAARW010000020.1"/>
</dbReference>
<dbReference type="InterPro" id="IPR041413">
    <property type="entry name" value="MLTR_LBD"/>
</dbReference>
<feature type="domain" description="HTH cro/C1-type" evidence="1">
    <location>
        <begin position="36"/>
        <end position="85"/>
    </location>
</feature>
<dbReference type="SUPFAM" id="SSF47413">
    <property type="entry name" value="lambda repressor-like DNA-binding domains"/>
    <property type="match status" value="1"/>
</dbReference>
<dbReference type="PANTHER" id="PTHR35010">
    <property type="entry name" value="BLL4672 PROTEIN-RELATED"/>
    <property type="match status" value="1"/>
</dbReference>
<gene>
    <name evidence="2" type="ORF">GCM10010191_57050</name>
</gene>
<organism evidence="2 3">
    <name type="scientific">Actinomadura vinacea</name>
    <dbReference type="NCBI Taxonomy" id="115336"/>
    <lineage>
        <taxon>Bacteria</taxon>
        <taxon>Bacillati</taxon>
        <taxon>Actinomycetota</taxon>
        <taxon>Actinomycetes</taxon>
        <taxon>Streptosporangiales</taxon>
        <taxon>Thermomonosporaceae</taxon>
        <taxon>Actinomadura</taxon>
    </lineage>
</organism>
<dbReference type="Pfam" id="PF13560">
    <property type="entry name" value="HTH_31"/>
    <property type="match status" value="1"/>
</dbReference>
<dbReference type="Gene3D" id="1.10.260.40">
    <property type="entry name" value="lambda repressor-like DNA-binding domains"/>
    <property type="match status" value="1"/>
</dbReference>
<dbReference type="EMBL" id="BAAARW010000020">
    <property type="protein sequence ID" value="GAA2435031.1"/>
    <property type="molecule type" value="Genomic_DNA"/>
</dbReference>
<dbReference type="PANTHER" id="PTHR35010:SF2">
    <property type="entry name" value="BLL4672 PROTEIN"/>
    <property type="match status" value="1"/>
</dbReference>
<proteinExistence type="predicted"/>
<dbReference type="Pfam" id="PF17765">
    <property type="entry name" value="MLTR_LBD"/>
    <property type="match status" value="1"/>
</dbReference>
<keyword evidence="3" id="KW-1185">Reference proteome</keyword>
<dbReference type="Proteomes" id="UP001501231">
    <property type="component" value="Unassembled WGS sequence"/>
</dbReference>
<accession>A0ABN3JMU4</accession>
<name>A0ABN3JMU4_9ACTN</name>
<evidence type="ECO:0000313" key="2">
    <source>
        <dbReference type="EMBL" id="GAA2435031.1"/>
    </source>
</evidence>
<dbReference type="InterPro" id="IPR010982">
    <property type="entry name" value="Lambda_DNA-bd_dom_sf"/>
</dbReference>
<dbReference type="Gene3D" id="3.30.450.180">
    <property type="match status" value="1"/>
</dbReference>
<dbReference type="CDD" id="cd00093">
    <property type="entry name" value="HTH_XRE"/>
    <property type="match status" value="1"/>
</dbReference>
<comment type="caution">
    <text evidence="2">The sequence shown here is derived from an EMBL/GenBank/DDBJ whole genome shotgun (WGS) entry which is preliminary data.</text>
</comment>
<dbReference type="SMART" id="SM00530">
    <property type="entry name" value="HTH_XRE"/>
    <property type="match status" value="1"/>
</dbReference>
<sequence>MADDREIRARIRDFLVTRRARVTPGDVGIPGHDPRRRVKGLRREEVALLAGISVEYYTRLERGDAAGASPSVINAVARVLRLDDIEREHLRRLFLASNEGGTPVRIVTRARPEVQRLLDALGDVPAFALNKRLDVVAANLVGRAFYAPMYDGTRDPVNSAWFHFRNEAAARAFWVDWSAVADDIAAVLRAELGVQPHDHDLAELIEDLLDGEEFATRWASQNVHRHSTGTKSVNHPAVGRMDLPYENLYLAADPDLSVLVFNPEPGTPAHDSLKLLAIWARDDANDQDAHWRTARNA</sequence>
<protein>
    <submittedName>
        <fullName evidence="2">Helix-turn-helix transcriptional regulator</fullName>
    </submittedName>
</protein>
<evidence type="ECO:0000313" key="3">
    <source>
        <dbReference type="Proteomes" id="UP001501231"/>
    </source>
</evidence>
<dbReference type="InterPro" id="IPR001387">
    <property type="entry name" value="Cro/C1-type_HTH"/>
</dbReference>